<name>A0A9P5SRZ5_9FUNG</name>
<feature type="domain" description="XLF-like N-terminal" evidence="9">
    <location>
        <begin position="37"/>
        <end position="147"/>
    </location>
</feature>
<evidence type="ECO:0000313" key="10">
    <source>
        <dbReference type="EMBL" id="KAF9336536.1"/>
    </source>
</evidence>
<dbReference type="GO" id="GO:0032807">
    <property type="term" value="C:DNA ligase IV complex"/>
    <property type="evidence" value="ECO:0007669"/>
    <property type="project" value="TreeGrafter"/>
</dbReference>
<dbReference type="Pfam" id="PF09302">
    <property type="entry name" value="XLF"/>
    <property type="match status" value="1"/>
</dbReference>
<dbReference type="PANTHER" id="PTHR32235">
    <property type="entry name" value="NON-HOMOLOGOUS END-JOINING FACTOR 1"/>
    <property type="match status" value="1"/>
</dbReference>
<comment type="subcellular location">
    <subcellularLocation>
        <location evidence="1">Nucleus</location>
    </subcellularLocation>
</comment>
<comment type="caution">
    <text evidence="10">The sequence shown here is derived from an EMBL/GenBank/DDBJ whole genome shotgun (WGS) entry which is preliminary data.</text>
</comment>
<keyword evidence="2" id="KW-0227">DNA damage</keyword>
<evidence type="ECO:0000259" key="9">
    <source>
        <dbReference type="Pfam" id="PF09302"/>
    </source>
</evidence>
<organism evidence="10 11">
    <name type="scientific">Podila minutissima</name>
    <dbReference type="NCBI Taxonomy" id="64525"/>
    <lineage>
        <taxon>Eukaryota</taxon>
        <taxon>Fungi</taxon>
        <taxon>Fungi incertae sedis</taxon>
        <taxon>Mucoromycota</taxon>
        <taxon>Mortierellomycotina</taxon>
        <taxon>Mortierellomycetes</taxon>
        <taxon>Mortierellales</taxon>
        <taxon>Mortierellaceae</taxon>
        <taxon>Podila</taxon>
    </lineage>
</organism>
<dbReference type="InterPro" id="IPR052287">
    <property type="entry name" value="NHEJ_factor"/>
</dbReference>
<evidence type="ECO:0000256" key="1">
    <source>
        <dbReference type="ARBA" id="ARBA00004123"/>
    </source>
</evidence>
<evidence type="ECO:0000256" key="4">
    <source>
        <dbReference type="ARBA" id="ARBA00023204"/>
    </source>
</evidence>
<dbReference type="EMBL" id="JAAAUY010000056">
    <property type="protein sequence ID" value="KAF9336536.1"/>
    <property type="molecule type" value="Genomic_DNA"/>
</dbReference>
<evidence type="ECO:0000256" key="7">
    <source>
        <dbReference type="ARBA" id="ARBA00044529"/>
    </source>
</evidence>
<evidence type="ECO:0000256" key="3">
    <source>
        <dbReference type="ARBA" id="ARBA00023125"/>
    </source>
</evidence>
<evidence type="ECO:0000256" key="8">
    <source>
        <dbReference type="SAM" id="MobiDB-lite"/>
    </source>
</evidence>
<accession>A0A9P5SRZ5</accession>
<dbReference type="PANTHER" id="PTHR32235:SF1">
    <property type="entry name" value="NON-HOMOLOGOUS END-JOINING FACTOR 1"/>
    <property type="match status" value="1"/>
</dbReference>
<keyword evidence="4" id="KW-0234">DNA repair</keyword>
<dbReference type="GO" id="GO:0006303">
    <property type="term" value="P:double-strand break repair via nonhomologous end joining"/>
    <property type="evidence" value="ECO:0007669"/>
    <property type="project" value="TreeGrafter"/>
</dbReference>
<feature type="compositionally biased region" description="Polar residues" evidence="8">
    <location>
        <begin position="368"/>
        <end position="377"/>
    </location>
</feature>
<keyword evidence="11" id="KW-1185">Reference proteome</keyword>
<reference evidence="10" key="1">
    <citation type="journal article" date="2020" name="Fungal Divers.">
        <title>Resolving the Mortierellaceae phylogeny through synthesis of multi-gene phylogenetics and phylogenomics.</title>
        <authorList>
            <person name="Vandepol N."/>
            <person name="Liber J."/>
            <person name="Desiro A."/>
            <person name="Na H."/>
            <person name="Kennedy M."/>
            <person name="Barry K."/>
            <person name="Grigoriev I.V."/>
            <person name="Miller A.N."/>
            <person name="O'Donnell K."/>
            <person name="Stajich J.E."/>
            <person name="Bonito G."/>
        </authorList>
    </citation>
    <scope>NUCLEOTIDE SEQUENCE</scope>
    <source>
        <strain evidence="10">NVP1</strain>
    </source>
</reference>
<gene>
    <name evidence="10" type="ORF">BG006_008337</name>
</gene>
<dbReference type="Gene3D" id="2.170.210.10">
    <property type="entry name" value="DNA double-strand break repair and VJ recombination XRCC4, N-terminal"/>
    <property type="match status" value="1"/>
</dbReference>
<feature type="region of interest" description="Disordered" evidence="8">
    <location>
        <begin position="354"/>
        <end position="417"/>
    </location>
</feature>
<dbReference type="GO" id="GO:0045027">
    <property type="term" value="F:DNA end binding"/>
    <property type="evidence" value="ECO:0007669"/>
    <property type="project" value="TreeGrafter"/>
</dbReference>
<evidence type="ECO:0000256" key="5">
    <source>
        <dbReference type="ARBA" id="ARBA00023242"/>
    </source>
</evidence>
<dbReference type="InterPro" id="IPR038051">
    <property type="entry name" value="XRCC4-like_N_sf"/>
</dbReference>
<keyword evidence="3" id="KW-0238">DNA-binding</keyword>
<evidence type="ECO:0000256" key="6">
    <source>
        <dbReference type="ARBA" id="ARBA00025747"/>
    </source>
</evidence>
<dbReference type="AlphaFoldDB" id="A0A9P5SRZ5"/>
<proteinExistence type="inferred from homology"/>
<evidence type="ECO:0000313" key="11">
    <source>
        <dbReference type="Proteomes" id="UP000696485"/>
    </source>
</evidence>
<sequence length="417" mass="47780">MDQLTKQDNDALREQEWRLLFEEAANIQDGDVPETFSQDTIMVKTLFMESSADKEYLILLTNMKQLWVEKLDMEQIRRRSKKIRSFDYEDDSQLEALLLSLSAIFSNDKQTSASTSKRRLEAREGNKLSLFVGFDFGLASVQWEFKLMPMLSAASAPAISLIEATQENALTGIRKIFTESTRKRGRTKVVLENSDDEEYDEELLHSNNTLDLEDGQEDVEYVDGMSVLYDHLILPLISIVNVYRHQVKSQETVIRAKENEVFEALELMAQSGINHRNRRRVTEPYVKEDADAKLLSNLERLRKPQTGPRELFSDKTIPRLCSIVTKNARPKGMFAASQLDQNLLSQYPSSIPLTISSSSSSGPRHGDTVSSVTQVEQENVPKASLRAEELERRRQLEDKLEKEKEDLVKKPKKKKLF</sequence>
<dbReference type="InterPro" id="IPR015381">
    <property type="entry name" value="XLF-like_N"/>
</dbReference>
<comment type="similarity">
    <text evidence="6">Belongs to the XRCC4-XLF family. XLF subfamily.</text>
</comment>
<keyword evidence="5" id="KW-0539">Nucleus</keyword>
<protein>
    <recommendedName>
        <fullName evidence="7">Non-homologous end-joining factor 1</fullName>
    </recommendedName>
</protein>
<evidence type="ECO:0000256" key="2">
    <source>
        <dbReference type="ARBA" id="ARBA00022763"/>
    </source>
</evidence>
<feature type="compositionally biased region" description="Basic and acidic residues" evidence="8">
    <location>
        <begin position="385"/>
        <end position="409"/>
    </location>
</feature>
<dbReference type="Proteomes" id="UP000696485">
    <property type="component" value="Unassembled WGS sequence"/>
</dbReference>